<name>A0A5A7N8Q6_9PROT</name>
<evidence type="ECO:0000256" key="1">
    <source>
        <dbReference type="SAM" id="MobiDB-lite"/>
    </source>
</evidence>
<gene>
    <name evidence="2" type="ORF">JCM17846_18260</name>
</gene>
<reference evidence="2 3" key="1">
    <citation type="submission" date="2019-09" db="EMBL/GenBank/DDBJ databases">
        <title>NBRP : Genome information of microbial organism related human and environment.</title>
        <authorList>
            <person name="Hattori M."/>
            <person name="Oshima K."/>
            <person name="Inaba H."/>
            <person name="Suda W."/>
            <person name="Sakamoto M."/>
            <person name="Iino T."/>
            <person name="Kitahara M."/>
            <person name="Oshida Y."/>
            <person name="Iida T."/>
            <person name="Kudo T."/>
            <person name="Itoh T."/>
            <person name="Ohkuma M."/>
        </authorList>
    </citation>
    <scope>NUCLEOTIDE SEQUENCE [LARGE SCALE GENOMIC DNA]</scope>
    <source>
        <strain evidence="2 3">Q-1</strain>
    </source>
</reference>
<feature type="region of interest" description="Disordered" evidence="1">
    <location>
        <begin position="1"/>
        <end position="27"/>
    </location>
</feature>
<keyword evidence="3" id="KW-1185">Reference proteome</keyword>
<proteinExistence type="predicted"/>
<sequence>MHKDGSDCGVAHKTAKREKRRSVTPGDAYGTGFIVRRAINGAKIAHCQE</sequence>
<protein>
    <submittedName>
        <fullName evidence="2">Uncharacterized protein</fullName>
    </submittedName>
</protein>
<dbReference type="Proteomes" id="UP000324996">
    <property type="component" value="Unassembled WGS sequence"/>
</dbReference>
<evidence type="ECO:0000313" key="2">
    <source>
        <dbReference type="EMBL" id="GER04144.1"/>
    </source>
</evidence>
<feature type="compositionally biased region" description="Basic residues" evidence="1">
    <location>
        <begin position="13"/>
        <end position="22"/>
    </location>
</feature>
<comment type="caution">
    <text evidence="2">The sequence shown here is derived from an EMBL/GenBank/DDBJ whole genome shotgun (WGS) entry which is preliminary data.</text>
</comment>
<dbReference type="AlphaFoldDB" id="A0A5A7N8Q6"/>
<organism evidence="2 3">
    <name type="scientific">Iodidimonas nitroreducens</name>
    <dbReference type="NCBI Taxonomy" id="1236968"/>
    <lineage>
        <taxon>Bacteria</taxon>
        <taxon>Pseudomonadati</taxon>
        <taxon>Pseudomonadota</taxon>
        <taxon>Alphaproteobacteria</taxon>
        <taxon>Iodidimonadales</taxon>
        <taxon>Iodidimonadaceae</taxon>
        <taxon>Iodidimonas</taxon>
    </lineage>
</organism>
<evidence type="ECO:0000313" key="3">
    <source>
        <dbReference type="Proteomes" id="UP000324996"/>
    </source>
</evidence>
<accession>A0A5A7N8Q6</accession>
<dbReference type="EMBL" id="BKCN01000008">
    <property type="protein sequence ID" value="GER04144.1"/>
    <property type="molecule type" value="Genomic_DNA"/>
</dbReference>